<gene>
    <name evidence="10" type="ORF">HLA99_08045</name>
</gene>
<feature type="transmembrane region" description="Helical" evidence="8">
    <location>
        <begin position="84"/>
        <end position="108"/>
    </location>
</feature>
<dbReference type="PROSITE" id="PS50928">
    <property type="entry name" value="ABC_TM1"/>
    <property type="match status" value="1"/>
</dbReference>
<protein>
    <submittedName>
        <fullName evidence="10">ABC transporter permease</fullName>
    </submittedName>
</protein>
<dbReference type="Pfam" id="PF00528">
    <property type="entry name" value="BPD_transp_1"/>
    <property type="match status" value="1"/>
</dbReference>
<evidence type="ECO:0000313" key="11">
    <source>
        <dbReference type="Proteomes" id="UP000543598"/>
    </source>
</evidence>
<keyword evidence="7 8" id="KW-0472">Membrane</keyword>
<dbReference type="Proteomes" id="UP000543598">
    <property type="component" value="Unassembled WGS sequence"/>
</dbReference>
<evidence type="ECO:0000259" key="9">
    <source>
        <dbReference type="PROSITE" id="PS50928"/>
    </source>
</evidence>
<dbReference type="PANTHER" id="PTHR42929">
    <property type="entry name" value="INNER MEMBRANE ABC TRANSPORTER PERMEASE PROTEIN YDCU-RELATED-RELATED"/>
    <property type="match status" value="1"/>
</dbReference>
<evidence type="ECO:0000256" key="1">
    <source>
        <dbReference type="ARBA" id="ARBA00004651"/>
    </source>
</evidence>
<dbReference type="InterPro" id="IPR000515">
    <property type="entry name" value="MetI-like"/>
</dbReference>
<sequence>MTALTSTAERAALEQPVAPRPVPAVRNGHRRRELFTGMGALQIAALLFMVVAFLLPIAVIAFRALSDPNNFALAFESGIFRRSIWTTVRMSVLVTIVCVVISYPFAYVLARGGKVLVAVLGTFLLVSFWTSTLVRTYSWQLLLNNTGILNDTLIALGVIAEPLAIIRTDLAVFIGMAHVLAPYTILTIFAQIRAIPSELEEAAQVMGARPITVFWRVVLPLTRAGAVAGGVLVFVMALGFYITPQILGNQQDVYIGTAIVQQVQVFLRTDVGAAQSLVLLAIVLLVLGVAARFLGLSRVLGLDKASR</sequence>
<dbReference type="GO" id="GO:0055085">
    <property type="term" value="P:transmembrane transport"/>
    <property type="evidence" value="ECO:0007669"/>
    <property type="project" value="InterPro"/>
</dbReference>
<dbReference type="EMBL" id="JABEMB010000009">
    <property type="protein sequence ID" value="NNH03796.1"/>
    <property type="molecule type" value="Genomic_DNA"/>
</dbReference>
<feature type="transmembrane region" description="Helical" evidence="8">
    <location>
        <begin position="273"/>
        <end position="294"/>
    </location>
</feature>
<evidence type="ECO:0000256" key="8">
    <source>
        <dbReference type="RuleBase" id="RU363032"/>
    </source>
</evidence>
<evidence type="ECO:0000256" key="6">
    <source>
        <dbReference type="ARBA" id="ARBA00022989"/>
    </source>
</evidence>
<feature type="transmembrane region" description="Helical" evidence="8">
    <location>
        <begin position="170"/>
        <end position="192"/>
    </location>
</feature>
<evidence type="ECO:0000256" key="7">
    <source>
        <dbReference type="ARBA" id="ARBA00023136"/>
    </source>
</evidence>
<proteinExistence type="inferred from homology"/>
<keyword evidence="4" id="KW-1003">Cell membrane</keyword>
<feature type="transmembrane region" description="Helical" evidence="8">
    <location>
        <begin position="40"/>
        <end position="64"/>
    </location>
</feature>
<feature type="domain" description="ABC transmembrane type-1" evidence="9">
    <location>
        <begin position="84"/>
        <end position="290"/>
    </location>
</feature>
<evidence type="ECO:0000256" key="3">
    <source>
        <dbReference type="ARBA" id="ARBA00022448"/>
    </source>
</evidence>
<comment type="subcellular location">
    <subcellularLocation>
        <location evidence="1 8">Cell membrane</location>
        <topology evidence="1 8">Multi-pass membrane protein</topology>
    </subcellularLocation>
</comment>
<comment type="caution">
    <text evidence="10">The sequence shown here is derived from an EMBL/GenBank/DDBJ whole genome shotgun (WGS) entry which is preliminary data.</text>
</comment>
<evidence type="ECO:0000256" key="5">
    <source>
        <dbReference type="ARBA" id="ARBA00022692"/>
    </source>
</evidence>
<dbReference type="GO" id="GO:0005886">
    <property type="term" value="C:plasma membrane"/>
    <property type="evidence" value="ECO:0007669"/>
    <property type="project" value="UniProtKB-SubCell"/>
</dbReference>
<evidence type="ECO:0000256" key="4">
    <source>
        <dbReference type="ARBA" id="ARBA00022475"/>
    </source>
</evidence>
<name>A0A7Y2LZL4_9MICO</name>
<dbReference type="SUPFAM" id="SSF161098">
    <property type="entry name" value="MetI-like"/>
    <property type="match status" value="1"/>
</dbReference>
<accession>A0A7Y2LZL4</accession>
<feature type="transmembrane region" description="Helical" evidence="8">
    <location>
        <begin position="213"/>
        <end position="242"/>
    </location>
</feature>
<keyword evidence="3 8" id="KW-0813">Transport</keyword>
<comment type="similarity">
    <text evidence="2">Belongs to the binding-protein-dependent transport system permease family. CysTW subfamily.</text>
</comment>
<dbReference type="Gene3D" id="1.10.3720.10">
    <property type="entry name" value="MetI-like"/>
    <property type="match status" value="1"/>
</dbReference>
<evidence type="ECO:0000256" key="2">
    <source>
        <dbReference type="ARBA" id="ARBA00007069"/>
    </source>
</evidence>
<dbReference type="PANTHER" id="PTHR42929:SF5">
    <property type="entry name" value="ABC TRANSPORTER PERMEASE PROTEIN"/>
    <property type="match status" value="1"/>
</dbReference>
<dbReference type="CDD" id="cd06261">
    <property type="entry name" value="TM_PBP2"/>
    <property type="match status" value="1"/>
</dbReference>
<organism evidence="10 11">
    <name type="scientific">Microbacterium ulmi</name>
    <dbReference type="NCBI Taxonomy" id="179095"/>
    <lineage>
        <taxon>Bacteria</taxon>
        <taxon>Bacillati</taxon>
        <taxon>Actinomycetota</taxon>
        <taxon>Actinomycetes</taxon>
        <taxon>Micrococcales</taxon>
        <taxon>Microbacteriaceae</taxon>
        <taxon>Microbacterium</taxon>
    </lineage>
</organism>
<keyword evidence="6 8" id="KW-1133">Transmembrane helix</keyword>
<evidence type="ECO:0000313" key="10">
    <source>
        <dbReference type="EMBL" id="NNH03796.1"/>
    </source>
</evidence>
<dbReference type="AlphaFoldDB" id="A0A7Y2LZL4"/>
<reference evidence="10 11" key="1">
    <citation type="submission" date="2020-05" db="EMBL/GenBank/DDBJ databases">
        <title>MicrobeNet Type strains.</title>
        <authorList>
            <person name="Nicholson A.C."/>
        </authorList>
    </citation>
    <scope>NUCLEOTIDE SEQUENCE [LARGE SCALE GENOMIC DNA]</scope>
    <source>
        <strain evidence="10 11">JCM 14282</strain>
    </source>
</reference>
<dbReference type="InterPro" id="IPR035906">
    <property type="entry name" value="MetI-like_sf"/>
</dbReference>
<keyword evidence="11" id="KW-1185">Reference proteome</keyword>
<dbReference type="RefSeq" id="WP_167038020.1">
    <property type="nucleotide sequence ID" value="NZ_BAAANA010000001.1"/>
</dbReference>
<feature type="transmembrane region" description="Helical" evidence="8">
    <location>
        <begin position="115"/>
        <end position="134"/>
    </location>
</feature>
<keyword evidence="5 8" id="KW-0812">Transmembrane</keyword>